<comment type="caution">
    <text evidence="2">The sequence shown here is derived from an EMBL/GenBank/DDBJ whole genome shotgun (WGS) entry which is preliminary data.</text>
</comment>
<reference evidence="2 3" key="1">
    <citation type="journal article" date="2016" name="Nat. Commun.">
        <title>Thousands of microbial genomes shed light on interconnected biogeochemical processes in an aquifer system.</title>
        <authorList>
            <person name="Anantharaman K."/>
            <person name="Brown C.T."/>
            <person name="Hug L.A."/>
            <person name="Sharon I."/>
            <person name="Castelle C.J."/>
            <person name="Probst A.J."/>
            <person name="Thomas B.C."/>
            <person name="Singh A."/>
            <person name="Wilkins M.J."/>
            <person name="Karaoz U."/>
            <person name="Brodie E.L."/>
            <person name="Williams K.H."/>
            <person name="Hubbard S.S."/>
            <person name="Banfield J.F."/>
        </authorList>
    </citation>
    <scope>NUCLEOTIDE SEQUENCE [LARGE SCALE GENOMIC DNA]</scope>
</reference>
<dbReference type="Proteomes" id="UP000176336">
    <property type="component" value="Unassembled WGS sequence"/>
</dbReference>
<gene>
    <name evidence="2" type="ORF">A2871_02605</name>
</gene>
<dbReference type="EMBL" id="MFCR01000008">
    <property type="protein sequence ID" value="OGE18856.1"/>
    <property type="molecule type" value="Genomic_DNA"/>
</dbReference>
<sequence length="123" mass="14141">MILARVRKQQDCHRELTSEELQAWEEDETKARRNHVPPSLRDKPSNDQVGTLHKEGYVIEASHDGGHQWSVYFAVKTVDFGEPVKIDNDQVEGVSRAREHRLETLKKIGEALDRQAVEKQQQG</sequence>
<accession>A0A1F5IRB1</accession>
<feature type="region of interest" description="Disordered" evidence="1">
    <location>
        <begin position="19"/>
        <end position="49"/>
    </location>
</feature>
<protein>
    <submittedName>
        <fullName evidence="2">Uncharacterized protein</fullName>
    </submittedName>
</protein>
<evidence type="ECO:0000313" key="2">
    <source>
        <dbReference type="EMBL" id="OGE18856.1"/>
    </source>
</evidence>
<name>A0A1F5IRB1_9BACT</name>
<organism evidence="2 3">
    <name type="scientific">Candidatus Daviesbacteria bacterium RIFCSPHIGHO2_01_FULL_41_23</name>
    <dbReference type="NCBI Taxonomy" id="1797764"/>
    <lineage>
        <taxon>Bacteria</taxon>
        <taxon>Candidatus Daviesiibacteriota</taxon>
    </lineage>
</organism>
<proteinExistence type="predicted"/>
<evidence type="ECO:0000313" key="3">
    <source>
        <dbReference type="Proteomes" id="UP000176336"/>
    </source>
</evidence>
<dbReference type="AlphaFoldDB" id="A0A1F5IRB1"/>
<evidence type="ECO:0000256" key="1">
    <source>
        <dbReference type="SAM" id="MobiDB-lite"/>
    </source>
</evidence>